<geneLocation type="plasmid" evidence="2">
    <name>pTiCFBP5473</name>
</geneLocation>
<dbReference type="InterPro" id="IPR011032">
    <property type="entry name" value="GroES-like_sf"/>
</dbReference>
<gene>
    <name evidence="2" type="ORF">CFBP5473_24195</name>
    <name evidence="3" type="ORF">J5285_22850</name>
</gene>
<name>A0A4D7DVE5_9HYPH</name>
<dbReference type="SMART" id="SM00829">
    <property type="entry name" value="PKS_ER"/>
    <property type="match status" value="1"/>
</dbReference>
<reference evidence="2 4" key="1">
    <citation type="submission" date="2019-04" db="EMBL/GenBank/DDBJ databases">
        <title>Complete genome sequence of Agrobacterium larrymoorei CFBP5473.</title>
        <authorList>
            <person name="Haryono M."/>
            <person name="Chou L."/>
            <person name="Lin Y.-C."/>
            <person name="Lai E.-M."/>
            <person name="Kuo C.-H."/>
        </authorList>
    </citation>
    <scope>NUCLEOTIDE SEQUENCE [LARGE SCALE GENOMIC DNA]</scope>
    <source>
        <strain evidence="2 4">CFBP5473</strain>
        <plasmid evidence="2">pTiCFBP5473</plasmid>
        <plasmid evidence="4">pticfbp5473</plasmid>
    </source>
</reference>
<evidence type="ECO:0000313" key="5">
    <source>
        <dbReference type="Proteomes" id="UP000826513"/>
    </source>
</evidence>
<dbReference type="KEGG" id="alf:CFBP5473_24195"/>
<dbReference type="Proteomes" id="UP000298545">
    <property type="component" value="Plasmid pTiCFBP5473"/>
</dbReference>
<sequence>MAMNNPTPPIRRIQYYRFGGPEEMKLENHVLPPPGRHEIRVRVRSASVNEIDWRLRDGYLKLITGWRFPRGMGMDFAGVVEQVGPEVSRFAIGDRVMGIAPLRTPGAFAEALITREGQTLLMPDGLDFEAAAALPTVGVTAWRGLLKYGRLQSGQSVFINGAMGGVGRAAAQIARAKGASVIAGRVGPDDILAAGAAGIDPAISYKGPIPPELRHQFDIVFDCHGSLTPAEGDLLVQPGGVILDTNPSGRKRLLAILSRRRKMVFGSMSAKEIQPAVDLASAGQLRIPVGRAIGLEDAIAQIAAMEQGKGGKGKTVIVIP</sequence>
<accession>A0A4D7DVE5</accession>
<keyword evidence="5" id="KW-1185">Reference proteome</keyword>
<dbReference type="OrthoDB" id="9792321at2"/>
<dbReference type="GO" id="GO:0016491">
    <property type="term" value="F:oxidoreductase activity"/>
    <property type="evidence" value="ECO:0007669"/>
    <property type="project" value="InterPro"/>
</dbReference>
<dbReference type="STRING" id="1367849.GCA_000518585_04778"/>
<dbReference type="Gene3D" id="3.90.180.10">
    <property type="entry name" value="Medium-chain alcohol dehydrogenases, catalytic domain"/>
    <property type="match status" value="1"/>
</dbReference>
<dbReference type="InterPro" id="IPR020843">
    <property type="entry name" value="ER"/>
</dbReference>
<feature type="domain" description="Enoyl reductase (ER)" evidence="1">
    <location>
        <begin position="19"/>
        <end position="317"/>
    </location>
</feature>
<dbReference type="CDD" id="cd05289">
    <property type="entry name" value="MDR_like_2"/>
    <property type="match status" value="1"/>
</dbReference>
<keyword evidence="2" id="KW-0614">Plasmid</keyword>
<reference evidence="3 5" key="2">
    <citation type="submission" date="2021-03" db="EMBL/GenBank/DDBJ databases">
        <title>Rapid diversification of plasmids in a genus of pathogenic and nitrogen fixing bacteria.</title>
        <authorList>
            <person name="Weisberg A.J."/>
            <person name="Miller M."/>
            <person name="Ream W."/>
            <person name="Grunwald N.J."/>
            <person name="Chang J.H."/>
        </authorList>
    </citation>
    <scope>NUCLEOTIDE SEQUENCE [LARGE SCALE GENOMIC DNA]</scope>
    <source>
        <strain evidence="3 5">AF3.44</strain>
        <plasmid evidence="3 5">pTiAF3.44</plasmid>
    </source>
</reference>
<dbReference type="EMBL" id="CP072169">
    <property type="protein sequence ID" value="QYA10075.1"/>
    <property type="molecule type" value="Genomic_DNA"/>
</dbReference>
<dbReference type="InterPro" id="IPR050700">
    <property type="entry name" value="YIM1/Zinc_Alcohol_DH_Fams"/>
</dbReference>
<dbReference type="SUPFAM" id="SSF51735">
    <property type="entry name" value="NAD(P)-binding Rossmann-fold domains"/>
    <property type="match status" value="1"/>
</dbReference>
<dbReference type="RefSeq" id="WP_051441452.1">
    <property type="nucleotide sequence ID" value="NZ_CP039694.1"/>
</dbReference>
<dbReference type="Gene3D" id="3.40.50.720">
    <property type="entry name" value="NAD(P)-binding Rossmann-like Domain"/>
    <property type="match status" value="1"/>
</dbReference>
<dbReference type="Proteomes" id="UP000826513">
    <property type="component" value="Plasmid pTiAF3.44"/>
</dbReference>
<evidence type="ECO:0000313" key="4">
    <source>
        <dbReference type="Proteomes" id="UP000298545"/>
    </source>
</evidence>
<dbReference type="Pfam" id="PF08240">
    <property type="entry name" value="ADH_N"/>
    <property type="match status" value="1"/>
</dbReference>
<geneLocation type="plasmid" evidence="3 5">
    <name>pTiAF3.44</name>
</geneLocation>
<dbReference type="PANTHER" id="PTHR11695">
    <property type="entry name" value="ALCOHOL DEHYDROGENASE RELATED"/>
    <property type="match status" value="1"/>
</dbReference>
<dbReference type="AlphaFoldDB" id="A0A4D7DVE5"/>
<evidence type="ECO:0000313" key="2">
    <source>
        <dbReference type="EMBL" id="QCJ01054.1"/>
    </source>
</evidence>
<dbReference type="SUPFAM" id="SSF50129">
    <property type="entry name" value="GroES-like"/>
    <property type="match status" value="1"/>
</dbReference>
<geneLocation type="plasmid" evidence="4">
    <name>pticfbp5473</name>
</geneLocation>
<dbReference type="PANTHER" id="PTHR11695:SF294">
    <property type="entry name" value="RETICULON-4-INTERACTING PROTEIN 1, MITOCHONDRIAL"/>
    <property type="match status" value="1"/>
</dbReference>
<dbReference type="Pfam" id="PF13602">
    <property type="entry name" value="ADH_zinc_N_2"/>
    <property type="match status" value="1"/>
</dbReference>
<proteinExistence type="predicted"/>
<dbReference type="InterPro" id="IPR013154">
    <property type="entry name" value="ADH-like_N"/>
</dbReference>
<dbReference type="EMBL" id="CP039694">
    <property type="protein sequence ID" value="QCJ01054.1"/>
    <property type="molecule type" value="Genomic_DNA"/>
</dbReference>
<evidence type="ECO:0000259" key="1">
    <source>
        <dbReference type="SMART" id="SM00829"/>
    </source>
</evidence>
<evidence type="ECO:0000313" key="3">
    <source>
        <dbReference type="EMBL" id="QYA10075.1"/>
    </source>
</evidence>
<dbReference type="InterPro" id="IPR036291">
    <property type="entry name" value="NAD(P)-bd_dom_sf"/>
</dbReference>
<protein>
    <submittedName>
        <fullName evidence="2">NADP-dependent oxidoreductase</fullName>
    </submittedName>
</protein>
<organism evidence="2 4">
    <name type="scientific">Agrobacterium larrymoorei</name>
    <dbReference type="NCBI Taxonomy" id="160699"/>
    <lineage>
        <taxon>Bacteria</taxon>
        <taxon>Pseudomonadati</taxon>
        <taxon>Pseudomonadota</taxon>
        <taxon>Alphaproteobacteria</taxon>
        <taxon>Hyphomicrobiales</taxon>
        <taxon>Rhizobiaceae</taxon>
        <taxon>Rhizobium/Agrobacterium group</taxon>
        <taxon>Agrobacterium</taxon>
    </lineage>
</organism>